<dbReference type="KEGG" id="gms:SOIL9_78870"/>
<dbReference type="PROSITE" id="PS51450">
    <property type="entry name" value="LRR"/>
    <property type="match status" value="1"/>
</dbReference>
<gene>
    <name evidence="1" type="ORF">SOIL9_78870</name>
</gene>
<dbReference type="GO" id="GO:0005096">
    <property type="term" value="F:GTPase activator activity"/>
    <property type="evidence" value="ECO:0007669"/>
    <property type="project" value="InterPro"/>
</dbReference>
<evidence type="ECO:0008006" key="3">
    <source>
        <dbReference type="Google" id="ProtNLM"/>
    </source>
</evidence>
<dbReference type="SUPFAM" id="SSF52047">
    <property type="entry name" value="RNI-like"/>
    <property type="match status" value="1"/>
</dbReference>
<sequence length="343" mass="37489">MFTLIQRDSVIHSFINAILADPADDTVRLTFADWLDEHEQPDRAEFIRIQVKLARALEDDPSCKDLRSRENELLAIHKTMWLGEKVEVAPPSCWEFRRGFPEVLILTSAIEMSRIASTISSPHLSGVFFIDLSFNEISGSRTSALTTAPRPPHLTRLYLSGNGINDIDIAELSNSEIIQKLSSFRVDLNQIGDAGAQSLAFMQADNLTELCLSWNNIGDAGAIALGESPRLVNLCNLALCRNQISAAGVTGLAASPQLSRIRILDLSGNSIGDAGAEALAHSNHLSELTNLNLSWCQISDIGAKILAESPRLARLKTLDIRCNQLSDECVSACKLQLGARLVF</sequence>
<dbReference type="GO" id="GO:0031267">
    <property type="term" value="F:small GTPase binding"/>
    <property type="evidence" value="ECO:0007669"/>
    <property type="project" value="TreeGrafter"/>
</dbReference>
<dbReference type="Proteomes" id="UP000464178">
    <property type="component" value="Chromosome"/>
</dbReference>
<reference evidence="1 2" key="1">
    <citation type="submission" date="2019-05" db="EMBL/GenBank/DDBJ databases">
        <authorList>
            <consortium name="Science for Life Laboratories"/>
        </authorList>
    </citation>
    <scope>NUCLEOTIDE SEQUENCE [LARGE SCALE GENOMIC DNA]</scope>
    <source>
        <strain evidence="1">Soil9</strain>
    </source>
</reference>
<name>A0A6P2DL76_9BACT</name>
<dbReference type="GO" id="GO:0005829">
    <property type="term" value="C:cytosol"/>
    <property type="evidence" value="ECO:0007669"/>
    <property type="project" value="TreeGrafter"/>
</dbReference>
<dbReference type="Gene3D" id="3.80.10.10">
    <property type="entry name" value="Ribonuclease Inhibitor"/>
    <property type="match status" value="2"/>
</dbReference>
<evidence type="ECO:0000313" key="1">
    <source>
        <dbReference type="EMBL" id="VTS01326.1"/>
    </source>
</evidence>
<keyword evidence="2" id="KW-1185">Reference proteome</keyword>
<dbReference type="InterPro" id="IPR027038">
    <property type="entry name" value="RanGap"/>
</dbReference>
<dbReference type="RefSeq" id="WP_162672419.1">
    <property type="nucleotide sequence ID" value="NZ_LR593886.1"/>
</dbReference>
<dbReference type="PANTHER" id="PTHR24113">
    <property type="entry name" value="RAN GTPASE-ACTIVATING PROTEIN 1"/>
    <property type="match status" value="1"/>
</dbReference>
<dbReference type="PANTHER" id="PTHR24113:SF15">
    <property type="entry name" value="NACHT DOMAIN-CONTAINING PROTEIN"/>
    <property type="match status" value="1"/>
</dbReference>
<dbReference type="NCBIfam" id="TIGR02996">
    <property type="entry name" value="rpt_mate_G_obs"/>
    <property type="match status" value="1"/>
</dbReference>
<accession>A0A6P2DL76</accession>
<evidence type="ECO:0000313" key="2">
    <source>
        <dbReference type="Proteomes" id="UP000464178"/>
    </source>
</evidence>
<dbReference type="EMBL" id="LR593886">
    <property type="protein sequence ID" value="VTS01326.1"/>
    <property type="molecule type" value="Genomic_DNA"/>
</dbReference>
<dbReference type="AlphaFoldDB" id="A0A6P2DL76"/>
<organism evidence="1 2">
    <name type="scientific">Gemmata massiliana</name>
    <dbReference type="NCBI Taxonomy" id="1210884"/>
    <lineage>
        <taxon>Bacteria</taxon>
        <taxon>Pseudomonadati</taxon>
        <taxon>Planctomycetota</taxon>
        <taxon>Planctomycetia</taxon>
        <taxon>Gemmatales</taxon>
        <taxon>Gemmataceae</taxon>
        <taxon>Gemmata</taxon>
    </lineage>
</organism>
<dbReference type="InterPro" id="IPR014338">
    <property type="entry name" value="CHP02996_rpt-companion-dom"/>
</dbReference>
<dbReference type="InterPro" id="IPR001611">
    <property type="entry name" value="Leu-rich_rpt"/>
</dbReference>
<dbReference type="InterPro" id="IPR032675">
    <property type="entry name" value="LRR_dom_sf"/>
</dbReference>
<dbReference type="InterPro" id="IPR006553">
    <property type="entry name" value="Leu-rich_rpt_Cys-con_subtyp"/>
</dbReference>
<dbReference type="SMART" id="SM00368">
    <property type="entry name" value="LRR_RI"/>
    <property type="match status" value="5"/>
</dbReference>
<dbReference type="GO" id="GO:0048471">
    <property type="term" value="C:perinuclear region of cytoplasm"/>
    <property type="evidence" value="ECO:0007669"/>
    <property type="project" value="TreeGrafter"/>
</dbReference>
<dbReference type="GO" id="GO:0006913">
    <property type="term" value="P:nucleocytoplasmic transport"/>
    <property type="evidence" value="ECO:0007669"/>
    <property type="project" value="TreeGrafter"/>
</dbReference>
<proteinExistence type="predicted"/>
<dbReference type="Pfam" id="PF13516">
    <property type="entry name" value="LRR_6"/>
    <property type="match status" value="6"/>
</dbReference>
<protein>
    <recommendedName>
        <fullName evidence="3">Repeat-companion domain protein</fullName>
    </recommendedName>
</protein>
<dbReference type="SMART" id="SM00367">
    <property type="entry name" value="LRR_CC"/>
    <property type="match status" value="4"/>
</dbReference>